<evidence type="ECO:0008006" key="4">
    <source>
        <dbReference type="Google" id="ProtNLM"/>
    </source>
</evidence>
<keyword evidence="1" id="KW-0732">Signal</keyword>
<evidence type="ECO:0000256" key="1">
    <source>
        <dbReference type="SAM" id="SignalP"/>
    </source>
</evidence>
<evidence type="ECO:0000313" key="3">
    <source>
        <dbReference type="Proteomes" id="UP000198970"/>
    </source>
</evidence>
<name>A0ABY1CAU8_9FIRM</name>
<evidence type="ECO:0000313" key="2">
    <source>
        <dbReference type="EMBL" id="SET87044.1"/>
    </source>
</evidence>
<keyword evidence="3" id="KW-1185">Reference proteome</keyword>
<reference evidence="2 3" key="1">
    <citation type="submission" date="2016-10" db="EMBL/GenBank/DDBJ databases">
        <authorList>
            <person name="Varghese N."/>
            <person name="Submissions S."/>
        </authorList>
    </citation>
    <scope>NUCLEOTIDE SEQUENCE [LARGE SCALE GENOMIC DNA]</scope>
    <source>
        <strain evidence="2 3">ATCC 19403</strain>
    </source>
</reference>
<feature type="chain" id="PRO_5045384875" description="Lipoprotein" evidence="1">
    <location>
        <begin position="20"/>
        <end position="154"/>
    </location>
</feature>
<dbReference type="Proteomes" id="UP000198970">
    <property type="component" value="Chromosome I"/>
</dbReference>
<accession>A0ABY1CAU8</accession>
<dbReference type="EMBL" id="LT630003">
    <property type="protein sequence ID" value="SET87044.1"/>
    <property type="molecule type" value="Genomic_DNA"/>
</dbReference>
<gene>
    <name evidence="2" type="ORF">SAMN02745906_2582</name>
</gene>
<organism evidence="2 3">
    <name type="scientific">Lacrimispora sphenoides JCM 1415</name>
    <dbReference type="NCBI Taxonomy" id="1297793"/>
    <lineage>
        <taxon>Bacteria</taxon>
        <taxon>Bacillati</taxon>
        <taxon>Bacillota</taxon>
        <taxon>Clostridia</taxon>
        <taxon>Lachnospirales</taxon>
        <taxon>Lachnospiraceae</taxon>
        <taxon>Lacrimispora</taxon>
    </lineage>
</organism>
<feature type="signal peptide" evidence="1">
    <location>
        <begin position="1"/>
        <end position="19"/>
    </location>
</feature>
<sequence length="154" mass="17079">MKRLIASGLVLACMTLLLAGCSKNHKTENTNDNMGAITSALEDHGYTVEKKSVEKHLLTGERYRLTLNNSLDTQVVIYEYDDPEKAKADADCIDKSGTKIQFTNGEEGTDVNVDWISIPHYYLYDNLIVEYIGTEESILSALENTCGLYFAGGE</sequence>
<proteinExistence type="predicted"/>
<dbReference type="PROSITE" id="PS51257">
    <property type="entry name" value="PROKAR_LIPOPROTEIN"/>
    <property type="match status" value="1"/>
</dbReference>
<dbReference type="RefSeq" id="WP_054790883.1">
    <property type="nucleotide sequence ID" value="NZ_LT630003.1"/>
</dbReference>
<protein>
    <recommendedName>
        <fullName evidence="4">Lipoprotein</fullName>
    </recommendedName>
</protein>